<gene>
    <name evidence="1" type="ORF">EK403_13110</name>
</gene>
<protein>
    <submittedName>
        <fullName evidence="1">Aliphatic amidase expression-regulating protein</fullName>
    </submittedName>
</protein>
<keyword evidence="2" id="KW-1185">Reference proteome</keyword>
<dbReference type="CDD" id="cd06357">
    <property type="entry name" value="PBP1_AmiC"/>
    <property type="match status" value="1"/>
</dbReference>
<comment type="caution">
    <text evidence="1">The sequence shown here is derived from an EMBL/GenBank/DDBJ whole genome shotgun (WGS) entry which is preliminary data.</text>
</comment>
<dbReference type="Proteomes" id="UP000289708">
    <property type="component" value="Unassembled WGS sequence"/>
</dbReference>
<accession>A0A4Q0MHB6</accession>
<sequence>MTNPTFRIGLMFSTTGPYSTVACSMLNGALLAVSEVNRGGGVRLEPEIVNPEGDLARYGSLSSKLLTGGIRQVVGCYTSSSRKEVIPVFEKHDGMLWYPSHYEGFESSDNVVYTGAAPNQHILPLIDHLMSSFGDRAFCVGSNYIWAWENNRILREVVAARGGVVVAERYLSVGETDFDKTVDAILAARPSFVFSSLIGVSNYVFIRRLREACLAQGIDQPSVMPIASCNLSEPDLIDIGLGAMDGHISSSVYFSSLATPENDAFVANYAAAYPDKPWTSADGEASYIAVKLLAAAVAQAGSDEVGPVRRALASQRLNAPQGEVLVDGETMHLHLTPRIGRSRSDATFDVIRQQPIAIRPDPYLVRFNATDAWGAPASRLRVVSS</sequence>
<dbReference type="PANTHER" id="PTHR47628:SF1">
    <property type="entry name" value="ALIPHATIC AMIDASE EXPRESSION-REGULATING PROTEIN"/>
    <property type="match status" value="1"/>
</dbReference>
<organism evidence="1 2">
    <name type="scientific">Hansschlegelia zhihuaiae</name>
    <dbReference type="NCBI Taxonomy" id="405005"/>
    <lineage>
        <taxon>Bacteria</taxon>
        <taxon>Pseudomonadati</taxon>
        <taxon>Pseudomonadota</taxon>
        <taxon>Alphaproteobacteria</taxon>
        <taxon>Hyphomicrobiales</taxon>
        <taxon>Methylopilaceae</taxon>
        <taxon>Hansschlegelia</taxon>
    </lineage>
</organism>
<evidence type="ECO:0000313" key="2">
    <source>
        <dbReference type="Proteomes" id="UP000289708"/>
    </source>
</evidence>
<dbReference type="AlphaFoldDB" id="A0A4Q0MHB6"/>
<dbReference type="Pfam" id="PF13433">
    <property type="entry name" value="Peripla_BP_5"/>
    <property type="match status" value="1"/>
</dbReference>
<evidence type="ECO:0000313" key="1">
    <source>
        <dbReference type="EMBL" id="RXF72775.1"/>
    </source>
</evidence>
<dbReference type="RefSeq" id="WP_128777936.1">
    <property type="nucleotide sequence ID" value="NZ_RYFI01000012.1"/>
</dbReference>
<dbReference type="InterPro" id="IPR028082">
    <property type="entry name" value="Peripla_BP_I"/>
</dbReference>
<dbReference type="EMBL" id="RYFI01000012">
    <property type="protein sequence ID" value="RXF72775.1"/>
    <property type="molecule type" value="Genomic_DNA"/>
</dbReference>
<dbReference type="GO" id="GO:0033218">
    <property type="term" value="F:amide binding"/>
    <property type="evidence" value="ECO:0007669"/>
    <property type="project" value="InterPro"/>
</dbReference>
<dbReference type="InterPro" id="IPR039570">
    <property type="entry name" value="AmiC_PBP1"/>
</dbReference>
<dbReference type="PROSITE" id="PS51257">
    <property type="entry name" value="PROKAR_LIPOPROTEIN"/>
    <property type="match status" value="1"/>
</dbReference>
<proteinExistence type="predicted"/>
<name>A0A4Q0MHB6_9HYPH</name>
<dbReference type="OrthoDB" id="9802022at2"/>
<dbReference type="SUPFAM" id="SSF53822">
    <property type="entry name" value="Periplasmic binding protein-like I"/>
    <property type="match status" value="1"/>
</dbReference>
<dbReference type="PANTHER" id="PTHR47628">
    <property type="match status" value="1"/>
</dbReference>
<reference evidence="1 2" key="1">
    <citation type="submission" date="2018-12" db="EMBL/GenBank/DDBJ databases">
        <title>bacterium Hansschlegelia zhihuaiae S113.</title>
        <authorList>
            <person name="He J."/>
        </authorList>
    </citation>
    <scope>NUCLEOTIDE SEQUENCE [LARGE SCALE GENOMIC DNA]</scope>
    <source>
        <strain evidence="1 2">S 113</strain>
    </source>
</reference>
<dbReference type="Gene3D" id="3.40.50.2300">
    <property type="match status" value="2"/>
</dbReference>